<proteinExistence type="predicted"/>
<evidence type="ECO:0000259" key="2">
    <source>
        <dbReference type="Pfam" id="PF13559"/>
    </source>
</evidence>
<protein>
    <recommendedName>
        <fullName evidence="2">Protein-glutamine gamma-glutamyltransferase-like C-terminal domain-containing protein</fullName>
    </recommendedName>
</protein>
<dbReference type="RefSeq" id="WP_015360002.1">
    <property type="nucleotide sequence ID" value="NZ_CP014672.1"/>
</dbReference>
<keyword evidence="1" id="KW-0812">Transmembrane</keyword>
<dbReference type="EMBL" id="CP014672">
    <property type="protein sequence ID" value="ANW99586.1"/>
    <property type="molecule type" value="Genomic_DNA"/>
</dbReference>
<organism evidence="3 4">
    <name type="scientific">Thermoclostridium stercorarium subsp. thermolacticum DSM 2910</name>
    <dbReference type="NCBI Taxonomy" id="1121336"/>
    <lineage>
        <taxon>Bacteria</taxon>
        <taxon>Bacillati</taxon>
        <taxon>Bacillota</taxon>
        <taxon>Clostridia</taxon>
        <taxon>Eubacteriales</taxon>
        <taxon>Oscillospiraceae</taxon>
        <taxon>Thermoclostridium</taxon>
    </lineage>
</organism>
<evidence type="ECO:0000313" key="3">
    <source>
        <dbReference type="EMBL" id="ANW99586.1"/>
    </source>
</evidence>
<gene>
    <name evidence="3" type="ORF">CSTERTH_11360</name>
</gene>
<dbReference type="Pfam" id="PF13559">
    <property type="entry name" value="DUF4129"/>
    <property type="match status" value="1"/>
</dbReference>
<dbReference type="Proteomes" id="UP000092971">
    <property type="component" value="Chromosome"/>
</dbReference>
<keyword evidence="1" id="KW-0472">Membrane</keyword>
<keyword evidence="1" id="KW-1133">Transmembrane helix</keyword>
<name>A0A1B1YFN7_THEST</name>
<dbReference type="InterPro" id="IPR025403">
    <property type="entry name" value="TgpA-like_C"/>
</dbReference>
<evidence type="ECO:0000313" key="4">
    <source>
        <dbReference type="Proteomes" id="UP000092971"/>
    </source>
</evidence>
<feature type="transmembrane region" description="Helical" evidence="1">
    <location>
        <begin position="75"/>
        <end position="96"/>
    </location>
</feature>
<reference evidence="3 4" key="1">
    <citation type="submission" date="2016-02" db="EMBL/GenBank/DDBJ databases">
        <title>Comparison of Clostridium stercorarium subspecies using comparative genomics and transcriptomics.</title>
        <authorList>
            <person name="Schellenberg J."/>
            <person name="Thallinger G."/>
            <person name="Levin D.B."/>
            <person name="Zhang X."/>
            <person name="Alvare G."/>
            <person name="Fristensky B."/>
            <person name="Sparling R."/>
        </authorList>
    </citation>
    <scope>NUCLEOTIDE SEQUENCE [LARGE SCALE GENOMIC DNA]</scope>
    <source>
        <strain evidence="3 4">DSM 2910</strain>
    </source>
</reference>
<feature type="domain" description="Protein-glutamine gamma-glutamyltransferase-like C-terminal" evidence="2">
    <location>
        <begin position="144"/>
        <end position="209"/>
    </location>
</feature>
<dbReference type="AlphaFoldDB" id="A0A1B1YFN7"/>
<sequence length="220" mass="26287">MRSDKISEREIRRILDDILKRREFNQNGNSNSVFKLVSDIWESIQEWVREFFDYSQPNREIRVYSGLNSSSFQTVAKVLLVLTASVLLFLLVRLITKRLYMSKKIKFAEFPRVSEYLSRPEDALNKYSECMTAKEYSKALRFLFIALLLELDRRKIIKIAKWKTNRMYLREIRLKDETLAVSVQEFVNLFDECCYGNRNIDEASVSRWFEFYALQKEKPV</sequence>
<accession>A0A1B1YFN7</accession>
<evidence type="ECO:0000256" key="1">
    <source>
        <dbReference type="SAM" id="Phobius"/>
    </source>
</evidence>